<dbReference type="RefSeq" id="WP_109726499.1">
    <property type="nucleotide sequence ID" value="NZ_QGDI01000006.1"/>
</dbReference>
<dbReference type="InterPro" id="IPR001279">
    <property type="entry name" value="Metallo-B-lactamas"/>
</dbReference>
<dbReference type="InterPro" id="IPR052159">
    <property type="entry name" value="Competence_DNA_uptake"/>
</dbReference>
<evidence type="ECO:0000313" key="3">
    <source>
        <dbReference type="EMBL" id="PWJ12646.1"/>
    </source>
</evidence>
<evidence type="ECO:0000256" key="1">
    <source>
        <dbReference type="SAM" id="SignalP"/>
    </source>
</evidence>
<feature type="domain" description="Metallo-beta-lactamase" evidence="2">
    <location>
        <begin position="45"/>
        <end position="239"/>
    </location>
</feature>
<feature type="signal peptide" evidence="1">
    <location>
        <begin position="1"/>
        <end position="17"/>
    </location>
</feature>
<dbReference type="Gene3D" id="3.60.15.10">
    <property type="entry name" value="Ribonuclease Z/Hydroxyacylglutathione hydrolase-like"/>
    <property type="match status" value="1"/>
</dbReference>
<dbReference type="InterPro" id="IPR035681">
    <property type="entry name" value="ComA-like_MBL"/>
</dbReference>
<dbReference type="PANTHER" id="PTHR30619">
    <property type="entry name" value="DNA INTERNALIZATION/COMPETENCE PROTEIN COMEC/REC2"/>
    <property type="match status" value="1"/>
</dbReference>
<accession>A0A315YLV2</accession>
<reference evidence="3 4" key="1">
    <citation type="submission" date="2018-05" db="EMBL/GenBank/DDBJ databases">
        <title>The Hungate 1000. A catalogue of reference genomes from the rumen microbiome.</title>
        <authorList>
            <person name="Kelly W."/>
        </authorList>
    </citation>
    <scope>NUCLEOTIDE SEQUENCE [LARGE SCALE GENOMIC DNA]</scope>
    <source>
        <strain evidence="3 4">SAb67</strain>
    </source>
</reference>
<dbReference type="PROSITE" id="PS51257">
    <property type="entry name" value="PROKAR_LIPOPROTEIN"/>
    <property type="match status" value="1"/>
</dbReference>
<dbReference type="EMBL" id="QGDI01000006">
    <property type="protein sequence ID" value="PWJ12646.1"/>
    <property type="molecule type" value="Genomic_DNA"/>
</dbReference>
<dbReference type="CDD" id="cd07731">
    <property type="entry name" value="ComA-like_MBL-fold"/>
    <property type="match status" value="1"/>
</dbReference>
<dbReference type="SUPFAM" id="SSF56281">
    <property type="entry name" value="Metallo-hydrolase/oxidoreductase"/>
    <property type="match status" value="1"/>
</dbReference>
<evidence type="ECO:0000313" key="4">
    <source>
        <dbReference type="Proteomes" id="UP000245720"/>
    </source>
</evidence>
<sequence length="285" mass="30805">MPDLRKLAALVAAPVIAAASLFSCSNEKPPADAKEFKVDFIDVGKADAMVLQSETGTVVIDCGEKGDGKKIAAILDESGRTSIDYLIITHFDKDHVGGAAKVLNNYEVKNVLTPDYDGAADEYAKFCKVLEENGVPRTRLTSDMSFTLDDVDYTVYAPKKSSYGDNDSDENDFSLVTKAVHHKNTLLFTGDAMEERLDEIMDIGKCTLLKMPYHGRKLDNLGDFLKATSPKCAVVCTDSSTFSGKVQDMLSDMKIPTYSTCFNGNITAVSNGASIEFTTEKGGAA</sequence>
<dbReference type="Pfam" id="PF00753">
    <property type="entry name" value="Lactamase_B"/>
    <property type="match status" value="1"/>
</dbReference>
<dbReference type="SMART" id="SM00849">
    <property type="entry name" value="Lactamase_B"/>
    <property type="match status" value="1"/>
</dbReference>
<dbReference type="Proteomes" id="UP000245720">
    <property type="component" value="Unassembled WGS sequence"/>
</dbReference>
<dbReference type="GO" id="GO:0016787">
    <property type="term" value="F:hydrolase activity"/>
    <property type="evidence" value="ECO:0007669"/>
    <property type="project" value="UniProtKB-KW"/>
</dbReference>
<protein>
    <submittedName>
        <fullName evidence="3">Beta-lactamase superfamily II metal-dependent hydrolase</fullName>
    </submittedName>
</protein>
<dbReference type="InterPro" id="IPR036866">
    <property type="entry name" value="RibonucZ/Hydroxyglut_hydro"/>
</dbReference>
<keyword evidence="1" id="KW-0732">Signal</keyword>
<gene>
    <name evidence="3" type="ORF">IE37_01729</name>
</gene>
<dbReference type="AlphaFoldDB" id="A0A315YLV2"/>
<organism evidence="3 4">
    <name type="scientific">Ruminococcus flavefaciens</name>
    <dbReference type="NCBI Taxonomy" id="1265"/>
    <lineage>
        <taxon>Bacteria</taxon>
        <taxon>Bacillati</taxon>
        <taxon>Bacillota</taxon>
        <taxon>Clostridia</taxon>
        <taxon>Eubacteriales</taxon>
        <taxon>Oscillospiraceae</taxon>
        <taxon>Ruminococcus</taxon>
    </lineage>
</organism>
<proteinExistence type="predicted"/>
<dbReference type="PANTHER" id="PTHR30619:SF1">
    <property type="entry name" value="RECOMBINATION PROTEIN 2"/>
    <property type="match status" value="1"/>
</dbReference>
<keyword evidence="3" id="KW-0378">Hydrolase</keyword>
<name>A0A315YLV2_RUMFL</name>
<feature type="chain" id="PRO_5039450867" evidence="1">
    <location>
        <begin position="18"/>
        <end position="285"/>
    </location>
</feature>
<dbReference type="OrthoDB" id="9761531at2"/>
<comment type="caution">
    <text evidence="3">The sequence shown here is derived from an EMBL/GenBank/DDBJ whole genome shotgun (WGS) entry which is preliminary data.</text>
</comment>
<evidence type="ECO:0000259" key="2">
    <source>
        <dbReference type="SMART" id="SM00849"/>
    </source>
</evidence>